<gene>
    <name evidence="3" type="ORF">TorRG33x02_344780</name>
</gene>
<dbReference type="PANTHER" id="PTHR24177:SF329">
    <property type="entry name" value="ANKYRIN REPEAT PROTEIN"/>
    <property type="match status" value="1"/>
</dbReference>
<proteinExistence type="predicted"/>
<dbReference type="OrthoDB" id="1151644at2759"/>
<evidence type="ECO:0000313" key="3">
    <source>
        <dbReference type="EMBL" id="PON38550.1"/>
    </source>
</evidence>
<keyword evidence="4" id="KW-1185">Reference proteome</keyword>
<dbReference type="PANTHER" id="PTHR24177">
    <property type="entry name" value="CASKIN"/>
    <property type="match status" value="1"/>
</dbReference>
<accession>A0A2P5APW1</accession>
<feature type="transmembrane region" description="Helical" evidence="1">
    <location>
        <begin position="295"/>
        <end position="328"/>
    </location>
</feature>
<protein>
    <submittedName>
        <fullName evidence="3">PGG domain containing protein</fullName>
    </submittedName>
</protein>
<dbReference type="GO" id="GO:0016020">
    <property type="term" value="C:membrane"/>
    <property type="evidence" value="ECO:0007669"/>
    <property type="project" value="TreeGrafter"/>
</dbReference>
<keyword evidence="1" id="KW-0472">Membrane</keyword>
<organism evidence="3 4">
    <name type="scientific">Trema orientale</name>
    <name type="common">Charcoal tree</name>
    <name type="synonym">Celtis orientalis</name>
    <dbReference type="NCBI Taxonomy" id="63057"/>
    <lineage>
        <taxon>Eukaryota</taxon>
        <taxon>Viridiplantae</taxon>
        <taxon>Streptophyta</taxon>
        <taxon>Embryophyta</taxon>
        <taxon>Tracheophyta</taxon>
        <taxon>Spermatophyta</taxon>
        <taxon>Magnoliopsida</taxon>
        <taxon>eudicotyledons</taxon>
        <taxon>Gunneridae</taxon>
        <taxon>Pentapetalae</taxon>
        <taxon>rosids</taxon>
        <taxon>fabids</taxon>
        <taxon>Rosales</taxon>
        <taxon>Cannabaceae</taxon>
        <taxon>Trema</taxon>
    </lineage>
</organism>
<dbReference type="InterPro" id="IPR026961">
    <property type="entry name" value="PGG_dom"/>
</dbReference>
<feature type="domain" description="PGG" evidence="2">
    <location>
        <begin position="174"/>
        <end position="287"/>
    </location>
</feature>
<dbReference type="STRING" id="63057.A0A2P5APW1"/>
<evidence type="ECO:0000259" key="2">
    <source>
        <dbReference type="Pfam" id="PF13962"/>
    </source>
</evidence>
<dbReference type="EMBL" id="JXTC01000748">
    <property type="protein sequence ID" value="PON38550.1"/>
    <property type="molecule type" value="Genomic_DNA"/>
</dbReference>
<reference evidence="4" key="1">
    <citation type="submission" date="2016-06" db="EMBL/GenBank/DDBJ databases">
        <title>Parallel loss of symbiosis genes in relatives of nitrogen-fixing non-legume Parasponia.</title>
        <authorList>
            <person name="Van Velzen R."/>
            <person name="Holmer R."/>
            <person name="Bu F."/>
            <person name="Rutten L."/>
            <person name="Van Zeijl A."/>
            <person name="Liu W."/>
            <person name="Santuari L."/>
            <person name="Cao Q."/>
            <person name="Sharma T."/>
            <person name="Shen D."/>
            <person name="Roswanjaya Y."/>
            <person name="Wardhani T."/>
            <person name="Kalhor M.S."/>
            <person name="Jansen J."/>
            <person name="Van den Hoogen J."/>
            <person name="Gungor B."/>
            <person name="Hartog M."/>
            <person name="Hontelez J."/>
            <person name="Verver J."/>
            <person name="Yang W.-C."/>
            <person name="Schijlen E."/>
            <person name="Repin R."/>
            <person name="Schilthuizen M."/>
            <person name="Schranz E."/>
            <person name="Heidstra R."/>
            <person name="Miyata K."/>
            <person name="Fedorova E."/>
            <person name="Kohlen W."/>
            <person name="Bisseling T."/>
            <person name="Smit S."/>
            <person name="Geurts R."/>
        </authorList>
    </citation>
    <scope>NUCLEOTIDE SEQUENCE [LARGE SCALE GENOMIC DNA]</scope>
    <source>
        <strain evidence="4">cv. RG33-2</strain>
    </source>
</reference>
<keyword evidence="1" id="KW-0812">Transmembrane</keyword>
<feature type="transmembrane region" description="Helical" evidence="1">
    <location>
        <begin position="223"/>
        <end position="246"/>
    </location>
</feature>
<feature type="transmembrane region" description="Helical" evidence="1">
    <location>
        <begin position="267"/>
        <end position="289"/>
    </location>
</feature>
<sequence length="338" mass="38237">MKLIHTQCFELLHVFSEIIKTSDHNQIKDALRNAIFEATGRGFVEFLISLKEINPDILTWCTDGDTRMNIFLHSIKFRQADIYNLLYGLRSKEIMVDRVDKDGNNALHMVAFMPPFSALSNKAGPALKMQSELQWFKEIENTMPPHYAESKNSDGMTPRELFSKNHGDLMIEGEKWMKETASFCIVSSALVVTIMFAAAITIPGGNDQNTGFPMFQNKKLFKVFMISDIFSVFSSTVSVLEFLGVITSRYAEEDFLKALPTKMTTGVACLLFSVATMMLSFCAVIFTMFKEDLEITILICVLAIFPVYSLAMQVFPLLVEIFVSTYYGPSIFREKGKL</sequence>
<dbReference type="AlphaFoldDB" id="A0A2P5APW1"/>
<name>A0A2P5APW1_TREOI</name>
<dbReference type="Pfam" id="PF13962">
    <property type="entry name" value="PGG"/>
    <property type="match status" value="1"/>
</dbReference>
<evidence type="ECO:0000313" key="4">
    <source>
        <dbReference type="Proteomes" id="UP000237000"/>
    </source>
</evidence>
<dbReference type="InParanoid" id="A0A2P5APW1"/>
<comment type="caution">
    <text evidence="3">The sequence shown here is derived from an EMBL/GenBank/DDBJ whole genome shotgun (WGS) entry which is preliminary data.</text>
</comment>
<feature type="transmembrane region" description="Helical" evidence="1">
    <location>
        <begin position="180"/>
        <end position="203"/>
    </location>
</feature>
<keyword evidence="1" id="KW-1133">Transmembrane helix</keyword>
<evidence type="ECO:0000256" key="1">
    <source>
        <dbReference type="SAM" id="Phobius"/>
    </source>
</evidence>
<dbReference type="Proteomes" id="UP000237000">
    <property type="component" value="Unassembled WGS sequence"/>
</dbReference>